<dbReference type="PANTHER" id="PTHR11236">
    <property type="entry name" value="AMINOBENZOATE/ANTHRANILATE SYNTHASE"/>
    <property type="match status" value="1"/>
</dbReference>
<comment type="caution">
    <text evidence="11">The sequence shown here is derived from an EMBL/GenBank/DDBJ whole genome shotgun (WGS) entry which is preliminary data.</text>
</comment>
<dbReference type="PRINTS" id="PR00095">
    <property type="entry name" value="ANTSNTHASEI"/>
</dbReference>
<accession>A0AA37QJF5</accession>
<dbReference type="EMBL" id="BRXS01000007">
    <property type="protein sequence ID" value="GLC28008.1"/>
    <property type="molecule type" value="Genomic_DNA"/>
</dbReference>
<dbReference type="InterPro" id="IPR005801">
    <property type="entry name" value="ADC_synthase"/>
</dbReference>
<dbReference type="InterPro" id="IPR015890">
    <property type="entry name" value="Chorismate_C"/>
</dbReference>
<dbReference type="InterPro" id="IPR006805">
    <property type="entry name" value="Anth_synth_I_N"/>
</dbReference>
<evidence type="ECO:0000256" key="3">
    <source>
        <dbReference type="ARBA" id="ARBA00020653"/>
    </source>
</evidence>
<dbReference type="GO" id="GO:0000162">
    <property type="term" value="P:L-tryptophan biosynthetic process"/>
    <property type="evidence" value="ECO:0007669"/>
    <property type="project" value="TreeGrafter"/>
</dbReference>
<feature type="domain" description="Anthranilate synthase component I N-terminal" evidence="10">
    <location>
        <begin position="26"/>
        <end position="166"/>
    </location>
</feature>
<evidence type="ECO:0000256" key="5">
    <source>
        <dbReference type="ARBA" id="ARBA00022842"/>
    </source>
</evidence>
<comment type="subunit">
    <text evidence="2">Heterotetramer consisting of two non-identical subunits: a beta subunit (TrpG) and a large alpha subunit (TrpE).</text>
</comment>
<dbReference type="Pfam" id="PF00425">
    <property type="entry name" value="Chorismate_bind"/>
    <property type="match status" value="1"/>
</dbReference>
<dbReference type="RefSeq" id="WP_284352435.1">
    <property type="nucleotide sequence ID" value="NZ_BRXS01000007.1"/>
</dbReference>
<comment type="cofactor">
    <cofactor evidence="1">
        <name>Mg(2+)</name>
        <dbReference type="ChEBI" id="CHEBI:18420"/>
    </cofactor>
</comment>
<evidence type="ECO:0000313" key="11">
    <source>
        <dbReference type="EMBL" id="GLC28008.1"/>
    </source>
</evidence>
<dbReference type="GO" id="GO:0046872">
    <property type="term" value="F:metal ion binding"/>
    <property type="evidence" value="ECO:0007669"/>
    <property type="project" value="UniProtKB-KW"/>
</dbReference>
<organism evidence="11 12">
    <name type="scientific">Roseisolibacter agri</name>
    <dbReference type="NCBI Taxonomy" id="2014610"/>
    <lineage>
        <taxon>Bacteria</taxon>
        <taxon>Pseudomonadati</taxon>
        <taxon>Gemmatimonadota</taxon>
        <taxon>Gemmatimonadia</taxon>
        <taxon>Gemmatimonadales</taxon>
        <taxon>Gemmatimonadaceae</taxon>
        <taxon>Roseisolibacter</taxon>
    </lineage>
</organism>
<keyword evidence="5" id="KW-0460">Magnesium</keyword>
<evidence type="ECO:0000256" key="8">
    <source>
        <dbReference type="ARBA" id="ARBA00047683"/>
    </source>
</evidence>
<proteinExistence type="predicted"/>
<feature type="domain" description="Chorismate-utilising enzyme C-terminal" evidence="9">
    <location>
        <begin position="230"/>
        <end position="484"/>
    </location>
</feature>
<evidence type="ECO:0000256" key="1">
    <source>
        <dbReference type="ARBA" id="ARBA00001946"/>
    </source>
</evidence>
<dbReference type="SUPFAM" id="SSF56322">
    <property type="entry name" value="ADC synthase"/>
    <property type="match status" value="1"/>
</dbReference>
<evidence type="ECO:0000259" key="10">
    <source>
        <dbReference type="Pfam" id="PF04715"/>
    </source>
</evidence>
<keyword evidence="6" id="KW-0456">Lyase</keyword>
<name>A0AA37QJF5_9BACT</name>
<keyword evidence="12" id="KW-1185">Reference proteome</keyword>
<dbReference type="AlphaFoldDB" id="A0AA37QJF5"/>
<comment type="catalytic activity">
    <reaction evidence="8">
        <text>chorismate + L-glutamine = anthranilate + pyruvate + L-glutamate + H(+)</text>
        <dbReference type="Rhea" id="RHEA:21732"/>
        <dbReference type="ChEBI" id="CHEBI:15361"/>
        <dbReference type="ChEBI" id="CHEBI:15378"/>
        <dbReference type="ChEBI" id="CHEBI:16567"/>
        <dbReference type="ChEBI" id="CHEBI:29748"/>
        <dbReference type="ChEBI" id="CHEBI:29985"/>
        <dbReference type="ChEBI" id="CHEBI:58359"/>
        <dbReference type="EC" id="4.1.3.27"/>
    </reaction>
</comment>
<dbReference type="InterPro" id="IPR019999">
    <property type="entry name" value="Anth_synth_I-like"/>
</dbReference>
<sequence>MLAFDDFRALAAPGTLVPVWRDCLLDTDTPVSAFAKLRRGPFAFLLESAPAGGETWSRYTFLGTEPRGAWRLADGVVEDWTPESGWHNARTPADPLADLQAIVAGFRPADVAALGPFWAGAVGFFAYDVVRHIERLPNAPPRGVQAPDALFVFTRALVVIDNLRAQARVVVGVPVDEATAGDPHDLRAAYDDAVATVDATIARLRAPLPLPALDLDPAAAPAVGESTYERERFIADVDRIKEYVRAGDCFQALLARRIRVPHDFDSSALYRALRAINPSPYMYHLVLDGVELVGCSPELMVRVADRRVIVRPIAGTRPRGATPAADEAMAAELLDDEKERAEHVMLVDLGRNDVGRVARYGSVEVTSLMHIERYSHVLHIVSQVEGTLVDDRSAIDVFRAVFPAGTMSGAPKVRAMEIIDELEPERRGPYAGAVGYIAAGDQRMDMAITIRTCVIAGGEASVQAGAGIVYDSDPVKEWEETENKARAMLTAIGRVRAAAPRPTG</sequence>
<dbReference type="PANTHER" id="PTHR11236:SF48">
    <property type="entry name" value="ISOCHORISMATE SYNTHASE MENF"/>
    <property type="match status" value="1"/>
</dbReference>
<evidence type="ECO:0000256" key="6">
    <source>
        <dbReference type="ARBA" id="ARBA00023239"/>
    </source>
</evidence>
<comment type="function">
    <text evidence="7">Part of a heterotetrameric complex that catalyzes the two-step biosynthesis of anthranilate, an intermediate in the biosynthesis of L-tryptophan. In the first step, the glutamine-binding beta subunit (TrpG) of anthranilate synthase (AS) provides the glutamine amidotransferase activity which generates ammonia as a substrate that, along with chorismate, is used in the second step, catalyzed by the large alpha subunit of AS (TrpE) to produce anthranilate. In the absence of TrpG, TrpE can synthesize anthranilate directly from chorismate and high concentrations of ammonia.</text>
</comment>
<protein>
    <recommendedName>
        <fullName evidence="3">Anthranilate synthase component 1</fullName>
    </recommendedName>
</protein>
<dbReference type="GO" id="GO:0004049">
    <property type="term" value="F:anthranilate synthase activity"/>
    <property type="evidence" value="ECO:0007669"/>
    <property type="project" value="UniProtKB-EC"/>
</dbReference>
<evidence type="ECO:0000259" key="9">
    <source>
        <dbReference type="Pfam" id="PF00425"/>
    </source>
</evidence>
<gene>
    <name evidence="11" type="primary">trpE</name>
    <name evidence="11" type="ORF">rosag_45210</name>
</gene>
<evidence type="ECO:0000313" key="12">
    <source>
        <dbReference type="Proteomes" id="UP001161325"/>
    </source>
</evidence>
<reference evidence="11" key="1">
    <citation type="submission" date="2022-08" db="EMBL/GenBank/DDBJ databases">
        <title>Draft genome sequencing of Roseisolibacter agri AW1220.</title>
        <authorList>
            <person name="Tobiishi Y."/>
            <person name="Tonouchi A."/>
        </authorList>
    </citation>
    <scope>NUCLEOTIDE SEQUENCE</scope>
    <source>
        <strain evidence="11">AW1220</strain>
    </source>
</reference>
<keyword evidence="4" id="KW-0479">Metal-binding</keyword>
<dbReference type="Proteomes" id="UP001161325">
    <property type="component" value="Unassembled WGS sequence"/>
</dbReference>
<evidence type="ECO:0000256" key="2">
    <source>
        <dbReference type="ARBA" id="ARBA00011575"/>
    </source>
</evidence>
<dbReference type="Gene3D" id="3.60.120.10">
    <property type="entry name" value="Anthranilate synthase"/>
    <property type="match status" value="1"/>
</dbReference>
<evidence type="ECO:0000256" key="7">
    <source>
        <dbReference type="ARBA" id="ARBA00025634"/>
    </source>
</evidence>
<evidence type="ECO:0000256" key="4">
    <source>
        <dbReference type="ARBA" id="ARBA00022723"/>
    </source>
</evidence>
<dbReference type="Pfam" id="PF04715">
    <property type="entry name" value="Anth_synt_I_N"/>
    <property type="match status" value="1"/>
</dbReference>